<dbReference type="OrthoDB" id="2822793at2759"/>
<organism evidence="2 3">
    <name type="scientific">Pleurotus ostreatus (strain PC15)</name>
    <name type="common">Oyster mushroom</name>
    <dbReference type="NCBI Taxonomy" id="1137138"/>
    <lineage>
        <taxon>Eukaryota</taxon>
        <taxon>Fungi</taxon>
        <taxon>Dikarya</taxon>
        <taxon>Basidiomycota</taxon>
        <taxon>Agaricomycotina</taxon>
        <taxon>Agaricomycetes</taxon>
        <taxon>Agaricomycetidae</taxon>
        <taxon>Agaricales</taxon>
        <taxon>Pleurotineae</taxon>
        <taxon>Pleurotaceae</taxon>
        <taxon>Pleurotus</taxon>
    </lineage>
</organism>
<sequence>MKRSLKLAGRPSLKGFARARDRPPTPRYPMTYVGDCIFIKNLSHHKLQAFVSRDNGGSDHWHTLTNSFKSGRWGRSGWEVVVLRDERDTWRTGVYMHIKDVTVYVTIHAPRHPRRPYIGDCVLIRNVSGRRFQAFVSSYQGGGNGWYAVTTSFGDGRWDRAGGEGVVCRDAPDTWRRGVYVRVTDVTVYVTIKGVGDVEIEYGGEDVGVGVGVGSGRGAGLGDGDGDGGAGQRRMTEAGMTGLGSTSQKGDDESYTLYNEYQPCAKELGEQDIHRFDGWA</sequence>
<dbReference type="EMBL" id="KL198012">
    <property type="protein sequence ID" value="KDQ23559.1"/>
    <property type="molecule type" value="Genomic_DNA"/>
</dbReference>
<dbReference type="VEuPathDB" id="FungiDB:PLEOSDRAFT_177123"/>
<protein>
    <submittedName>
        <fullName evidence="2">Uncharacterized protein</fullName>
    </submittedName>
</protein>
<accession>A0A067N6S9</accession>
<gene>
    <name evidence="2" type="ORF">PLEOSDRAFT_177123</name>
</gene>
<dbReference type="AlphaFoldDB" id="A0A067N6S9"/>
<dbReference type="Proteomes" id="UP000027073">
    <property type="component" value="Unassembled WGS sequence"/>
</dbReference>
<dbReference type="InParanoid" id="A0A067N6S9"/>
<evidence type="ECO:0000256" key="1">
    <source>
        <dbReference type="SAM" id="MobiDB-lite"/>
    </source>
</evidence>
<reference evidence="3" key="1">
    <citation type="journal article" date="2014" name="Proc. Natl. Acad. Sci. U.S.A.">
        <title>Extensive sampling of basidiomycete genomes demonstrates inadequacy of the white-rot/brown-rot paradigm for wood decay fungi.</title>
        <authorList>
            <person name="Riley R."/>
            <person name="Salamov A.A."/>
            <person name="Brown D.W."/>
            <person name="Nagy L.G."/>
            <person name="Floudas D."/>
            <person name="Held B.W."/>
            <person name="Levasseur A."/>
            <person name="Lombard V."/>
            <person name="Morin E."/>
            <person name="Otillar R."/>
            <person name="Lindquist E.A."/>
            <person name="Sun H."/>
            <person name="LaButti K.M."/>
            <person name="Schmutz J."/>
            <person name="Jabbour D."/>
            <person name="Luo H."/>
            <person name="Baker S.E."/>
            <person name="Pisabarro A.G."/>
            <person name="Walton J.D."/>
            <person name="Blanchette R.A."/>
            <person name="Henrissat B."/>
            <person name="Martin F."/>
            <person name="Cullen D."/>
            <person name="Hibbett D.S."/>
            <person name="Grigoriev I.V."/>
        </authorList>
    </citation>
    <scope>NUCLEOTIDE SEQUENCE [LARGE SCALE GENOMIC DNA]</scope>
    <source>
        <strain evidence="3">PC15</strain>
    </source>
</reference>
<proteinExistence type="predicted"/>
<evidence type="ECO:0000313" key="3">
    <source>
        <dbReference type="Proteomes" id="UP000027073"/>
    </source>
</evidence>
<feature type="region of interest" description="Disordered" evidence="1">
    <location>
        <begin position="218"/>
        <end position="252"/>
    </location>
</feature>
<name>A0A067N6S9_PLEO1</name>
<evidence type="ECO:0000313" key="2">
    <source>
        <dbReference type="EMBL" id="KDQ23559.1"/>
    </source>
</evidence>
<dbReference type="HOGENOM" id="CLU_960166_0_0_1"/>
<feature type="compositionally biased region" description="Gly residues" evidence="1">
    <location>
        <begin position="218"/>
        <end position="231"/>
    </location>
</feature>